<gene>
    <name evidence="1" type="ORF">POM88_018263</name>
</gene>
<comment type="caution">
    <text evidence="1">The sequence shown here is derived from an EMBL/GenBank/DDBJ whole genome shotgun (WGS) entry which is preliminary data.</text>
</comment>
<dbReference type="EMBL" id="JAUIZM010000004">
    <property type="protein sequence ID" value="KAK1390085.1"/>
    <property type="molecule type" value="Genomic_DNA"/>
</dbReference>
<dbReference type="Proteomes" id="UP001237642">
    <property type="component" value="Unassembled WGS sequence"/>
</dbReference>
<reference evidence="1" key="1">
    <citation type="submission" date="2023-02" db="EMBL/GenBank/DDBJ databases">
        <title>Genome of toxic invasive species Heracleum sosnowskyi carries increased number of genes despite the absence of recent whole-genome duplications.</title>
        <authorList>
            <person name="Schelkunov M."/>
            <person name="Shtratnikova V."/>
            <person name="Makarenko M."/>
            <person name="Klepikova A."/>
            <person name="Omelchenko D."/>
            <person name="Novikova G."/>
            <person name="Obukhova E."/>
            <person name="Bogdanov V."/>
            <person name="Penin A."/>
            <person name="Logacheva M."/>
        </authorList>
    </citation>
    <scope>NUCLEOTIDE SEQUENCE</scope>
    <source>
        <strain evidence="1">Hsosn_3</strain>
        <tissue evidence="1">Leaf</tissue>
    </source>
</reference>
<evidence type="ECO:0000313" key="2">
    <source>
        <dbReference type="Proteomes" id="UP001237642"/>
    </source>
</evidence>
<name>A0AAD8IU29_9APIA</name>
<reference evidence="1" key="2">
    <citation type="submission" date="2023-05" db="EMBL/GenBank/DDBJ databases">
        <authorList>
            <person name="Schelkunov M.I."/>
        </authorList>
    </citation>
    <scope>NUCLEOTIDE SEQUENCE</scope>
    <source>
        <strain evidence="1">Hsosn_3</strain>
        <tissue evidence="1">Leaf</tissue>
    </source>
</reference>
<protein>
    <submittedName>
        <fullName evidence="1">Uncharacterized protein</fullName>
    </submittedName>
</protein>
<accession>A0AAD8IU29</accession>
<sequence length="161" mass="18260">MFSYALSTYYNLDNVFINVAAIKDIVNKIVALHVEQRTWPNYLGKAIRNATTVVVEGFDVKLNKTFNKHERQVAKKCGTMSSNLVKDKSLVVLKMNLKTLDANFESHESPKTENKGEMSASWRFAKVVYFASYVDLALGIGRSFMICKSRHVSFLLKQIVS</sequence>
<evidence type="ECO:0000313" key="1">
    <source>
        <dbReference type="EMBL" id="KAK1390085.1"/>
    </source>
</evidence>
<keyword evidence="2" id="KW-1185">Reference proteome</keyword>
<organism evidence="1 2">
    <name type="scientific">Heracleum sosnowskyi</name>
    <dbReference type="NCBI Taxonomy" id="360622"/>
    <lineage>
        <taxon>Eukaryota</taxon>
        <taxon>Viridiplantae</taxon>
        <taxon>Streptophyta</taxon>
        <taxon>Embryophyta</taxon>
        <taxon>Tracheophyta</taxon>
        <taxon>Spermatophyta</taxon>
        <taxon>Magnoliopsida</taxon>
        <taxon>eudicotyledons</taxon>
        <taxon>Gunneridae</taxon>
        <taxon>Pentapetalae</taxon>
        <taxon>asterids</taxon>
        <taxon>campanulids</taxon>
        <taxon>Apiales</taxon>
        <taxon>Apiaceae</taxon>
        <taxon>Apioideae</taxon>
        <taxon>apioid superclade</taxon>
        <taxon>Tordylieae</taxon>
        <taxon>Tordyliinae</taxon>
        <taxon>Heracleum</taxon>
    </lineage>
</organism>
<dbReference type="AlphaFoldDB" id="A0AAD8IU29"/>
<proteinExistence type="predicted"/>